<dbReference type="GO" id="GO:0005506">
    <property type="term" value="F:iron ion binding"/>
    <property type="evidence" value="ECO:0007669"/>
    <property type="project" value="UniProtKB-UniRule"/>
</dbReference>
<feature type="binding site" evidence="9">
    <location>
        <position position="75"/>
    </location>
    <ligand>
        <name>[4Fe-4S] cluster</name>
        <dbReference type="ChEBI" id="CHEBI:49883"/>
    </ligand>
</feature>
<dbReference type="InterPro" id="IPR001566">
    <property type="entry name" value="23S_rRNA_MeTrfase_RlmD"/>
</dbReference>
<feature type="binding site" evidence="9 10">
    <location>
        <position position="314"/>
    </location>
    <ligand>
        <name>S-adenosyl-L-methionine</name>
        <dbReference type="ChEBI" id="CHEBI:59789"/>
    </ligand>
</feature>
<evidence type="ECO:0000313" key="14">
    <source>
        <dbReference type="Proteomes" id="UP000580517"/>
    </source>
</evidence>
<feature type="active site" evidence="11">
    <location>
        <position position="391"/>
    </location>
</feature>
<feature type="binding site" evidence="9">
    <location>
        <position position="155"/>
    </location>
    <ligand>
        <name>[4Fe-4S] cluster</name>
        <dbReference type="ChEBI" id="CHEBI:49883"/>
    </ligand>
</feature>
<dbReference type="InterPro" id="IPR030390">
    <property type="entry name" value="MeTrfase_TrmA_AS"/>
</dbReference>
<feature type="binding site" evidence="9 10">
    <location>
        <position position="293"/>
    </location>
    <ligand>
        <name>S-adenosyl-L-methionine</name>
        <dbReference type="ChEBI" id="CHEBI:59789"/>
    </ligand>
</feature>
<evidence type="ECO:0000256" key="8">
    <source>
        <dbReference type="ARBA" id="ARBA00023014"/>
    </source>
</evidence>
<dbReference type="Gene3D" id="3.40.50.150">
    <property type="entry name" value="Vaccinia Virus protein VP39"/>
    <property type="match status" value="1"/>
</dbReference>
<keyword evidence="5 9" id="KW-0949">S-adenosyl-L-methionine</keyword>
<dbReference type="RefSeq" id="WP_129967208.1">
    <property type="nucleotide sequence ID" value="NZ_JACCEW010000001.1"/>
</dbReference>
<keyword evidence="2 9" id="KW-0698">rRNA processing</keyword>
<dbReference type="AlphaFoldDB" id="A0A853F5D4"/>
<comment type="function">
    <text evidence="9">Catalyzes the formation of 5-methyl-uridine at position 1939 (m5U1939) in 23S rRNA.</text>
</comment>
<name>A0A853F5D4_9BURK</name>
<dbReference type="InterPro" id="IPR041698">
    <property type="entry name" value="Methyltransf_25"/>
</dbReference>
<dbReference type="InterPro" id="IPR029063">
    <property type="entry name" value="SAM-dependent_MTases_sf"/>
</dbReference>
<evidence type="ECO:0000256" key="5">
    <source>
        <dbReference type="ARBA" id="ARBA00022691"/>
    </source>
</evidence>
<keyword evidence="4 9" id="KW-0808">Transferase</keyword>
<evidence type="ECO:0000256" key="3">
    <source>
        <dbReference type="ARBA" id="ARBA00022603"/>
    </source>
</evidence>
<dbReference type="InterPro" id="IPR012340">
    <property type="entry name" value="NA-bd_OB-fold"/>
</dbReference>
<dbReference type="InterPro" id="IPR010280">
    <property type="entry name" value="U5_MeTrfase_fam"/>
</dbReference>
<dbReference type="Pfam" id="PF13649">
    <property type="entry name" value="Methyltransf_25"/>
    <property type="match status" value="1"/>
</dbReference>
<evidence type="ECO:0000259" key="12">
    <source>
        <dbReference type="Pfam" id="PF13649"/>
    </source>
</evidence>
<dbReference type="InterPro" id="IPR030391">
    <property type="entry name" value="MeTrfase_TrmA_CS"/>
</dbReference>
<feature type="binding site" evidence="9">
    <location>
        <position position="298"/>
    </location>
    <ligand>
        <name>S-adenosyl-L-methionine</name>
        <dbReference type="ChEBI" id="CHEBI:59789"/>
    </ligand>
</feature>
<evidence type="ECO:0000256" key="6">
    <source>
        <dbReference type="ARBA" id="ARBA00022723"/>
    </source>
</evidence>
<comment type="catalytic activity">
    <reaction evidence="9">
        <text>uridine(1939) in 23S rRNA + S-adenosyl-L-methionine = 5-methyluridine(1939) in 23S rRNA + S-adenosyl-L-homocysteine + H(+)</text>
        <dbReference type="Rhea" id="RHEA:42908"/>
        <dbReference type="Rhea" id="RHEA-COMP:10278"/>
        <dbReference type="Rhea" id="RHEA-COMP:10279"/>
        <dbReference type="ChEBI" id="CHEBI:15378"/>
        <dbReference type="ChEBI" id="CHEBI:57856"/>
        <dbReference type="ChEBI" id="CHEBI:59789"/>
        <dbReference type="ChEBI" id="CHEBI:65315"/>
        <dbReference type="ChEBI" id="CHEBI:74447"/>
        <dbReference type="EC" id="2.1.1.190"/>
    </reaction>
</comment>
<feature type="binding site" evidence="9">
    <location>
        <position position="66"/>
    </location>
    <ligand>
        <name>[4Fe-4S] cluster</name>
        <dbReference type="ChEBI" id="CHEBI:49883"/>
    </ligand>
</feature>
<feature type="domain" description="Methyltransferase" evidence="12">
    <location>
        <begin position="289"/>
        <end position="359"/>
    </location>
</feature>
<proteinExistence type="inferred from homology"/>
<dbReference type="SUPFAM" id="SSF53335">
    <property type="entry name" value="S-adenosyl-L-methionine-dependent methyltransferases"/>
    <property type="match status" value="1"/>
</dbReference>
<evidence type="ECO:0000256" key="4">
    <source>
        <dbReference type="ARBA" id="ARBA00022679"/>
    </source>
</evidence>
<dbReference type="EC" id="2.1.1.190" evidence="9"/>
<dbReference type="PROSITE" id="PS51687">
    <property type="entry name" value="SAM_MT_RNA_M5U"/>
    <property type="match status" value="1"/>
</dbReference>
<dbReference type="Gene3D" id="2.40.50.1070">
    <property type="match status" value="1"/>
</dbReference>
<dbReference type="SUPFAM" id="SSF50249">
    <property type="entry name" value="Nucleic acid-binding proteins"/>
    <property type="match status" value="1"/>
</dbReference>
<keyword evidence="8 9" id="KW-0411">Iron-sulfur</keyword>
<dbReference type="PANTHER" id="PTHR11061:SF49">
    <property type="entry name" value="23S RRNA (URACIL(1939)-C(5))-METHYLTRANSFERASE RLMD"/>
    <property type="match status" value="1"/>
</dbReference>
<feature type="binding site" evidence="9">
    <location>
        <position position="340"/>
    </location>
    <ligand>
        <name>S-adenosyl-L-methionine</name>
        <dbReference type="ChEBI" id="CHEBI:59789"/>
    </ligand>
</feature>
<feature type="binding site" evidence="9 10">
    <location>
        <position position="361"/>
    </location>
    <ligand>
        <name>S-adenosyl-L-methionine</name>
        <dbReference type="ChEBI" id="CHEBI:59789"/>
    </ligand>
</feature>
<keyword evidence="7 9" id="KW-0408">Iron</keyword>
<dbReference type="HAMAP" id="MF_01010">
    <property type="entry name" value="23SrRNA_methyltr_RlmD"/>
    <property type="match status" value="1"/>
</dbReference>
<comment type="similarity">
    <text evidence="9">Belongs to the class I-like SAM-binding methyltransferase superfamily. RNA M5U methyltransferase family. RlmD subfamily.</text>
</comment>
<evidence type="ECO:0000256" key="7">
    <source>
        <dbReference type="ARBA" id="ARBA00023004"/>
    </source>
</evidence>
<feature type="binding site" evidence="9 10">
    <location>
        <position position="264"/>
    </location>
    <ligand>
        <name>S-adenosyl-L-methionine</name>
        <dbReference type="ChEBI" id="CHEBI:59789"/>
    </ligand>
</feature>
<dbReference type="OrthoDB" id="9804590at2"/>
<gene>
    <name evidence="9 13" type="primary">rlmD</name>
    <name evidence="13" type="ORF">H0A68_00415</name>
</gene>
<dbReference type="PROSITE" id="PS01231">
    <property type="entry name" value="TRMA_2"/>
    <property type="match status" value="1"/>
</dbReference>
<evidence type="ECO:0000313" key="13">
    <source>
        <dbReference type="EMBL" id="NYT35323.1"/>
    </source>
</evidence>
<evidence type="ECO:0000256" key="2">
    <source>
        <dbReference type="ARBA" id="ARBA00022552"/>
    </source>
</evidence>
<dbReference type="NCBIfam" id="NF009639">
    <property type="entry name" value="PRK13168.1"/>
    <property type="match status" value="1"/>
</dbReference>
<evidence type="ECO:0000256" key="1">
    <source>
        <dbReference type="ARBA" id="ARBA00022485"/>
    </source>
</evidence>
<dbReference type="PROSITE" id="PS01230">
    <property type="entry name" value="TRMA_1"/>
    <property type="match status" value="1"/>
</dbReference>
<dbReference type="Proteomes" id="UP000580517">
    <property type="component" value="Unassembled WGS sequence"/>
</dbReference>
<dbReference type="GO" id="GO:0070041">
    <property type="term" value="F:rRNA (uridine-C5-)-methyltransferase activity"/>
    <property type="evidence" value="ECO:0007669"/>
    <property type="project" value="UniProtKB-UniRule"/>
</dbReference>
<reference evidence="13 14" key="1">
    <citation type="submission" date="2020-07" db="EMBL/GenBank/DDBJ databases">
        <title>Taxonomic revisions and descriptions of new bacterial species based on genomic comparisons in the high-G+C-content subgroup of the family Alcaligenaceae.</title>
        <authorList>
            <person name="Szabo A."/>
            <person name="Felfoldi T."/>
        </authorList>
    </citation>
    <scope>NUCLEOTIDE SEQUENCE [LARGE SCALE GENOMIC DNA]</scope>
    <source>
        <strain evidence="13 14">DSM 25264</strain>
    </source>
</reference>
<dbReference type="EMBL" id="JACCEW010000001">
    <property type="protein sequence ID" value="NYT35323.1"/>
    <property type="molecule type" value="Genomic_DNA"/>
</dbReference>
<keyword evidence="6 9" id="KW-0479">Metal-binding</keyword>
<evidence type="ECO:0000256" key="10">
    <source>
        <dbReference type="PROSITE-ProRule" id="PRU01024"/>
    </source>
</evidence>
<keyword evidence="1 9" id="KW-0004">4Fe-4S</keyword>
<keyword evidence="3 9" id="KW-0489">Methyltransferase</keyword>
<evidence type="ECO:0000256" key="11">
    <source>
        <dbReference type="PROSITE-ProRule" id="PRU10015"/>
    </source>
</evidence>
<dbReference type="GO" id="GO:0051539">
    <property type="term" value="F:4 iron, 4 sulfur cluster binding"/>
    <property type="evidence" value="ECO:0007669"/>
    <property type="project" value="UniProtKB-KW"/>
</dbReference>
<feature type="binding site" evidence="9">
    <location>
        <position position="72"/>
    </location>
    <ligand>
        <name>[4Fe-4S] cluster</name>
        <dbReference type="ChEBI" id="CHEBI:49883"/>
    </ligand>
</feature>
<dbReference type="GO" id="GO:0003723">
    <property type="term" value="F:RNA binding"/>
    <property type="evidence" value="ECO:0007669"/>
    <property type="project" value="InterPro"/>
</dbReference>
<dbReference type="PANTHER" id="PTHR11061">
    <property type="entry name" value="RNA M5U METHYLTRANSFERASE"/>
    <property type="match status" value="1"/>
</dbReference>
<dbReference type="CDD" id="cd02440">
    <property type="entry name" value="AdoMet_MTases"/>
    <property type="match status" value="1"/>
</dbReference>
<protein>
    <recommendedName>
        <fullName evidence="9">23S rRNA (uracil(1939)-C(5))-methyltransferase RlmD</fullName>
        <ecNumber evidence="9">2.1.1.190</ecNumber>
    </recommendedName>
    <alternativeName>
        <fullName evidence="9">23S rRNA(m5U1939)-methyltransferase</fullName>
    </alternativeName>
</protein>
<comment type="caution">
    <text evidence="13">The sequence shown here is derived from an EMBL/GenBank/DDBJ whole genome shotgun (WGS) entry which is preliminary data.</text>
</comment>
<keyword evidence="14" id="KW-1185">Reference proteome</keyword>
<evidence type="ECO:0000256" key="9">
    <source>
        <dbReference type="HAMAP-Rule" id="MF_01010"/>
    </source>
</evidence>
<feature type="active site" description="Nucleophile" evidence="9 10">
    <location>
        <position position="391"/>
    </location>
</feature>
<dbReference type="Gene3D" id="2.40.50.140">
    <property type="entry name" value="Nucleic acid-binding proteins"/>
    <property type="match status" value="1"/>
</dbReference>
<organism evidence="13 14">
    <name type="scientific">Allopusillimonas soli</name>
    <dbReference type="NCBI Taxonomy" id="659016"/>
    <lineage>
        <taxon>Bacteria</taxon>
        <taxon>Pseudomonadati</taxon>
        <taxon>Pseudomonadota</taxon>
        <taxon>Betaproteobacteria</taxon>
        <taxon>Burkholderiales</taxon>
        <taxon>Alcaligenaceae</taxon>
        <taxon>Allopusillimonas</taxon>
    </lineage>
</organism>
<dbReference type="GO" id="GO:0070475">
    <property type="term" value="P:rRNA base methylation"/>
    <property type="evidence" value="ECO:0007669"/>
    <property type="project" value="TreeGrafter"/>
</dbReference>
<sequence length="433" mass="47091">MDDLCIESLDDRARGVAHREGKRIYVEGALPGEHVQTCAARSKPAYEIAVLDRIVRASSQRVAPRCPHFGICGGCRMQHLDPGAQVAVKQRLLEDAFKRAGGIEPECMLPPVHGPAWGYRYRARLAVRDLRASGGDILIGFRERDSSYIADIHQCPVLPASVSSLFAPLRALVAALSTPNRLPQIEVAVGAGTLALVLRHLVPLTDSDVAMLRAFASRHAVSWWLQPGGPHTAAPLDPEDFDTLAYALPEFGLHMRFRPTDFIQINPFINRILVSRVLNLLQAEPGERVADLFCGLGNFTLPLAAQGCNVLGVEASDALVARARESSVQHGLSARFLVGDLFAAHTESWLDLGQFDRILIDPPREGAQAVSLALARLPAGRRPRCIAYISCNPATLARDAAILYHKGGYRLRSAGVVNMFPHTAHVESIALFA</sequence>
<accession>A0A853F5D4</accession>